<comment type="caution">
    <text evidence="1">The sequence shown here is derived from an EMBL/GenBank/DDBJ whole genome shotgun (WGS) entry which is preliminary data.</text>
</comment>
<dbReference type="EMBL" id="CAJVPW010045995">
    <property type="protein sequence ID" value="CAG8756826.1"/>
    <property type="molecule type" value="Genomic_DNA"/>
</dbReference>
<accession>A0ACA9QKK2</accession>
<name>A0ACA9QKK2_9GLOM</name>
<gene>
    <name evidence="1" type="ORF">SPELUC_LOCUS14858</name>
</gene>
<keyword evidence="2" id="KW-1185">Reference proteome</keyword>
<protein>
    <submittedName>
        <fullName evidence="1">600_t:CDS:1</fullName>
    </submittedName>
</protein>
<evidence type="ECO:0000313" key="2">
    <source>
        <dbReference type="Proteomes" id="UP000789366"/>
    </source>
</evidence>
<proteinExistence type="predicted"/>
<organism evidence="1 2">
    <name type="scientific">Cetraspora pellucida</name>
    <dbReference type="NCBI Taxonomy" id="1433469"/>
    <lineage>
        <taxon>Eukaryota</taxon>
        <taxon>Fungi</taxon>
        <taxon>Fungi incertae sedis</taxon>
        <taxon>Mucoromycota</taxon>
        <taxon>Glomeromycotina</taxon>
        <taxon>Glomeromycetes</taxon>
        <taxon>Diversisporales</taxon>
        <taxon>Gigasporaceae</taxon>
        <taxon>Cetraspora</taxon>
    </lineage>
</organism>
<dbReference type="Proteomes" id="UP000789366">
    <property type="component" value="Unassembled WGS sequence"/>
</dbReference>
<reference evidence="1" key="1">
    <citation type="submission" date="2021-06" db="EMBL/GenBank/DDBJ databases">
        <authorList>
            <person name="Kallberg Y."/>
            <person name="Tangrot J."/>
            <person name="Rosling A."/>
        </authorList>
    </citation>
    <scope>NUCLEOTIDE SEQUENCE</scope>
    <source>
        <strain evidence="1">28 12/20/2015</strain>
    </source>
</reference>
<evidence type="ECO:0000313" key="1">
    <source>
        <dbReference type="EMBL" id="CAG8756826.1"/>
    </source>
</evidence>
<sequence>MLSDEIQPSDDLPRKACVITYPGKNGDEWWKSENLINQIINRAIPIFKACFPGYQALFVFDNATSHAIFSPDALIANYMNLGPAGKQEKLCSRSYFREGIGYDKDMIFSSDYHILELHREAKGLREVLREKGL</sequence>